<dbReference type="HOGENOM" id="CLU_044403_2_1_6"/>
<evidence type="ECO:0000256" key="9">
    <source>
        <dbReference type="ARBA" id="ARBA00031306"/>
    </source>
</evidence>
<name>D5BWL2_NITHN</name>
<reference evidence="14" key="1">
    <citation type="submission" date="2010-04" db="EMBL/GenBank/DDBJ databases">
        <title>Complete genome sequence of Nitrosococcus halophilus Nc4, a salt-adapted, aerobic obligate ammonia-oxidizing sulfur purple bacterium.</title>
        <authorList>
            <consortium name="US DOE Joint Genome Institute"/>
            <person name="Campbell M.A."/>
            <person name="Malfatti S.A."/>
            <person name="Chain P.S.G."/>
            <person name="Heidelberg J.F."/>
            <person name="Ward B.B."/>
            <person name="Klotz M.G."/>
        </authorList>
    </citation>
    <scope>NUCLEOTIDE SEQUENCE [LARGE SCALE GENOMIC DNA]</scope>
    <source>
        <strain evidence="14">Nc4</strain>
    </source>
</reference>
<keyword evidence="6 11" id="KW-0479">Metal-binding</keyword>
<accession>D5BWL2</accession>
<evidence type="ECO:0000256" key="4">
    <source>
        <dbReference type="ARBA" id="ARBA00022630"/>
    </source>
</evidence>
<keyword evidence="7 11" id="KW-0274">FAD</keyword>
<dbReference type="Proteomes" id="UP000001844">
    <property type="component" value="Chromosome"/>
</dbReference>
<evidence type="ECO:0000256" key="10">
    <source>
        <dbReference type="ARBA" id="ARBA00048540"/>
    </source>
</evidence>
<keyword evidence="5 11" id="KW-0808">Transferase</keyword>
<dbReference type="PANTHER" id="PTHR30040">
    <property type="entry name" value="THIAMINE BIOSYNTHESIS LIPOPROTEIN APBE"/>
    <property type="match status" value="1"/>
</dbReference>
<sequence length="322" mass="35166">MQLYRDAFHAMGTPCEIQLYAQTQAKAQRAAELIIADVRRLEALYSRYRADSFLSEINRVAMAGGRISVDEETAGLLNYAATCYEQSEGLFDITSGILRRAWNFKSGKLPSKTQVQELLSKIGWSKLRWAPPVLEFPLPGMEIDFGGIVKEYAADRTASLSLQAGVRHGLVNLGGDIKIIGPRPDGEPWRIGIRHPNHQGAATRMLLLQEGAIASSGDYERCIVLNGVRYGHVLNPKTGWPVRHLASVTVVSDLCVVAGSASTITMLKETDGPAWLRNLGLPHFWVDIQGETGGSLEELSTETAASIGNGKQQAAIMVLDEH</sequence>
<dbReference type="GO" id="GO:0046872">
    <property type="term" value="F:metal ion binding"/>
    <property type="evidence" value="ECO:0007669"/>
    <property type="project" value="UniProtKB-UniRule"/>
</dbReference>
<organism evidence="13 14">
    <name type="scientific">Nitrosococcus halophilus (strain Nc4)</name>
    <dbReference type="NCBI Taxonomy" id="472759"/>
    <lineage>
        <taxon>Bacteria</taxon>
        <taxon>Pseudomonadati</taxon>
        <taxon>Pseudomonadota</taxon>
        <taxon>Gammaproteobacteria</taxon>
        <taxon>Chromatiales</taxon>
        <taxon>Chromatiaceae</taxon>
        <taxon>Nitrosococcus</taxon>
    </lineage>
</organism>
<evidence type="ECO:0000256" key="3">
    <source>
        <dbReference type="ARBA" id="ARBA00016337"/>
    </source>
</evidence>
<dbReference type="KEGG" id="nhl:Nhal_2592"/>
<feature type="binding site" evidence="12">
    <location>
        <position position="263"/>
    </location>
    <ligand>
        <name>Mg(2+)</name>
        <dbReference type="ChEBI" id="CHEBI:18420"/>
    </ligand>
</feature>
<evidence type="ECO:0000256" key="7">
    <source>
        <dbReference type="ARBA" id="ARBA00022827"/>
    </source>
</evidence>
<comment type="cofactor">
    <cofactor evidence="12">
        <name>Mg(2+)</name>
        <dbReference type="ChEBI" id="CHEBI:18420"/>
    </cofactor>
    <cofactor evidence="12">
        <name>Mn(2+)</name>
        <dbReference type="ChEBI" id="CHEBI:29035"/>
    </cofactor>
    <text evidence="12">Magnesium. Can also use manganese.</text>
</comment>
<keyword evidence="8 11" id="KW-0460">Magnesium</keyword>
<dbReference type="InterPro" id="IPR003374">
    <property type="entry name" value="ApbE-like_sf"/>
</dbReference>
<evidence type="ECO:0000256" key="11">
    <source>
        <dbReference type="PIRNR" id="PIRNR006268"/>
    </source>
</evidence>
<comment type="catalytic activity">
    <reaction evidence="10 11">
        <text>L-threonyl-[protein] + FAD = FMN-L-threonyl-[protein] + AMP + H(+)</text>
        <dbReference type="Rhea" id="RHEA:36847"/>
        <dbReference type="Rhea" id="RHEA-COMP:11060"/>
        <dbReference type="Rhea" id="RHEA-COMP:11061"/>
        <dbReference type="ChEBI" id="CHEBI:15378"/>
        <dbReference type="ChEBI" id="CHEBI:30013"/>
        <dbReference type="ChEBI" id="CHEBI:57692"/>
        <dbReference type="ChEBI" id="CHEBI:74257"/>
        <dbReference type="ChEBI" id="CHEBI:456215"/>
        <dbReference type="EC" id="2.7.1.180"/>
    </reaction>
</comment>
<dbReference type="Pfam" id="PF02424">
    <property type="entry name" value="ApbE"/>
    <property type="match status" value="1"/>
</dbReference>
<dbReference type="AlphaFoldDB" id="D5BWL2"/>
<dbReference type="EC" id="2.7.1.180" evidence="2 11"/>
<keyword evidence="14" id="KW-1185">Reference proteome</keyword>
<dbReference type="EMBL" id="CP001798">
    <property type="protein sequence ID" value="ADE15669.1"/>
    <property type="molecule type" value="Genomic_DNA"/>
</dbReference>
<dbReference type="InterPro" id="IPR024932">
    <property type="entry name" value="ApbE"/>
</dbReference>
<dbReference type="GO" id="GO:0016740">
    <property type="term" value="F:transferase activity"/>
    <property type="evidence" value="ECO:0007669"/>
    <property type="project" value="UniProtKB-UniRule"/>
</dbReference>
<dbReference type="Gene3D" id="3.10.520.10">
    <property type="entry name" value="ApbE-like domains"/>
    <property type="match status" value="1"/>
</dbReference>
<evidence type="ECO:0000256" key="8">
    <source>
        <dbReference type="ARBA" id="ARBA00022842"/>
    </source>
</evidence>
<evidence type="ECO:0000256" key="2">
    <source>
        <dbReference type="ARBA" id="ARBA00011955"/>
    </source>
</evidence>
<dbReference type="eggNOG" id="COG1477">
    <property type="taxonomic scope" value="Bacteria"/>
</dbReference>
<dbReference type="OrthoDB" id="9778595at2"/>
<comment type="similarity">
    <text evidence="1 11">Belongs to the ApbE family.</text>
</comment>
<feature type="binding site" evidence="12">
    <location>
        <position position="147"/>
    </location>
    <ligand>
        <name>Mg(2+)</name>
        <dbReference type="ChEBI" id="CHEBI:18420"/>
    </ligand>
</feature>
<protein>
    <recommendedName>
        <fullName evidence="3 11">FAD:protein FMN transferase</fullName>
        <ecNumber evidence="2 11">2.7.1.180</ecNumber>
    </recommendedName>
    <alternativeName>
        <fullName evidence="9 11">Flavin transferase</fullName>
    </alternativeName>
</protein>
<gene>
    <name evidence="13" type="ordered locus">Nhal_2592</name>
</gene>
<proteinExistence type="inferred from homology"/>
<dbReference type="PIRSF" id="PIRSF006268">
    <property type="entry name" value="ApbE"/>
    <property type="match status" value="1"/>
</dbReference>
<keyword evidence="4 11" id="KW-0285">Flavoprotein</keyword>
<evidence type="ECO:0000256" key="6">
    <source>
        <dbReference type="ARBA" id="ARBA00022723"/>
    </source>
</evidence>
<evidence type="ECO:0000256" key="5">
    <source>
        <dbReference type="ARBA" id="ARBA00022679"/>
    </source>
</evidence>
<evidence type="ECO:0000256" key="12">
    <source>
        <dbReference type="PIRSR" id="PIRSR006268-2"/>
    </source>
</evidence>
<dbReference type="STRING" id="472759.Nhal_2592"/>
<dbReference type="SUPFAM" id="SSF143631">
    <property type="entry name" value="ApbE-like"/>
    <property type="match status" value="1"/>
</dbReference>
<dbReference type="PANTHER" id="PTHR30040:SF2">
    <property type="entry name" value="FAD:PROTEIN FMN TRANSFERASE"/>
    <property type="match status" value="1"/>
</dbReference>
<evidence type="ECO:0000313" key="14">
    <source>
        <dbReference type="Proteomes" id="UP000001844"/>
    </source>
</evidence>
<evidence type="ECO:0000256" key="1">
    <source>
        <dbReference type="ARBA" id="ARBA00008282"/>
    </source>
</evidence>
<dbReference type="RefSeq" id="WP_013033529.1">
    <property type="nucleotide sequence ID" value="NC_013960.1"/>
</dbReference>
<keyword evidence="13" id="KW-0449">Lipoprotein</keyword>
<evidence type="ECO:0000313" key="13">
    <source>
        <dbReference type="EMBL" id="ADE15669.1"/>
    </source>
</evidence>